<dbReference type="RefSeq" id="WP_150770717.1">
    <property type="nucleotide sequence ID" value="NZ_CABVIY010000003.1"/>
</dbReference>
<dbReference type="OrthoDB" id="8610787at2"/>
<gene>
    <name evidence="1" type="ORF">PS918_02671</name>
</gene>
<dbReference type="EMBL" id="CABVIY010000003">
    <property type="protein sequence ID" value="VVP84837.1"/>
    <property type="molecule type" value="Genomic_DNA"/>
</dbReference>
<organism evidence="1 2">
    <name type="scientific">Pseudomonas fluorescens</name>
    <dbReference type="NCBI Taxonomy" id="294"/>
    <lineage>
        <taxon>Bacteria</taxon>
        <taxon>Pseudomonadati</taxon>
        <taxon>Pseudomonadota</taxon>
        <taxon>Gammaproteobacteria</taxon>
        <taxon>Pseudomonadales</taxon>
        <taxon>Pseudomonadaceae</taxon>
        <taxon>Pseudomonas</taxon>
    </lineage>
</organism>
<evidence type="ECO:0008006" key="3">
    <source>
        <dbReference type="Google" id="ProtNLM"/>
    </source>
</evidence>
<reference evidence="1 2" key="1">
    <citation type="submission" date="2019-09" db="EMBL/GenBank/DDBJ databases">
        <authorList>
            <person name="Chandra G."/>
            <person name="Truman W A."/>
        </authorList>
    </citation>
    <scope>NUCLEOTIDE SEQUENCE [LARGE SCALE GENOMIC DNA]</scope>
    <source>
        <strain evidence="1">PS918</strain>
    </source>
</reference>
<proteinExistence type="predicted"/>
<name>A0A5E7SGR3_PSEFL</name>
<sequence length="369" mass="42625">MTRPFIPFPIFHPYSHWRPNRETSFPGNLQVSARLSEVSPLSQPFLSTWYVDRFINWSAHNWSPLNPHRKYNICIHGLEKMLNWSFANDLCLLDWTRTDFENYSDFIRSPPSDWVSLGKQARFQGNPAMDFRDWPINPNWRLFQSDRAADVSNEIDESVWKREIRCVTQFMDFYLKDVSANRENIASEKLESIVFKVSVSRGSISDEVMEWILAILPDLPLSIHHSQLIAMYLTIARYSVRHMWQVLGDASSPGCVDQFSRNTQGIWLETHPKNGTSIPLPPEFGWVFERYLSYLNIDATQPLPALSLFPKENTTGAYNLRALWRMTCAIREKLADMALASENSTISHASENIRRLTAAMVSSRSISEA</sequence>
<evidence type="ECO:0000313" key="1">
    <source>
        <dbReference type="EMBL" id="VVP84837.1"/>
    </source>
</evidence>
<dbReference type="Proteomes" id="UP000326611">
    <property type="component" value="Unassembled WGS sequence"/>
</dbReference>
<evidence type="ECO:0000313" key="2">
    <source>
        <dbReference type="Proteomes" id="UP000326611"/>
    </source>
</evidence>
<protein>
    <recommendedName>
        <fullName evidence="3">Integrase</fullName>
    </recommendedName>
</protein>
<accession>A0A5E7SGR3</accession>
<dbReference type="AlphaFoldDB" id="A0A5E7SGR3"/>